<dbReference type="AlphaFoldDB" id="A0A196SC72"/>
<evidence type="ECO:0000313" key="10">
    <source>
        <dbReference type="Proteomes" id="UP000078348"/>
    </source>
</evidence>
<dbReference type="InterPro" id="IPR039383">
    <property type="entry name" value="FHIT"/>
</dbReference>
<dbReference type="InterPro" id="IPR051884">
    <property type="entry name" value="Bis(5'-adenosyl)-TPase_reg"/>
</dbReference>
<evidence type="ECO:0000256" key="1">
    <source>
        <dbReference type="ARBA" id="ARBA00022741"/>
    </source>
</evidence>
<evidence type="ECO:0000256" key="4">
    <source>
        <dbReference type="PIRSR" id="PIRSR639383-2"/>
    </source>
</evidence>
<evidence type="ECO:0000256" key="3">
    <source>
        <dbReference type="PIRSR" id="PIRSR639383-1"/>
    </source>
</evidence>
<dbReference type="EC" id="3.6.1.29" evidence="7"/>
<evidence type="ECO:0000256" key="7">
    <source>
        <dbReference type="RuleBase" id="RU366076"/>
    </source>
</evidence>
<dbReference type="CDD" id="cd01275">
    <property type="entry name" value="FHIT"/>
    <property type="match status" value="1"/>
</dbReference>
<accession>A0A196SC72</accession>
<dbReference type="Proteomes" id="UP000078348">
    <property type="component" value="Unassembled WGS sequence"/>
</dbReference>
<dbReference type="PROSITE" id="PS51084">
    <property type="entry name" value="HIT_2"/>
    <property type="match status" value="1"/>
</dbReference>
<feature type="binding site" evidence="4">
    <location>
        <position position="102"/>
    </location>
    <ligand>
        <name>substrate</name>
    </ligand>
</feature>
<keyword evidence="1 7" id="KW-0547">Nucleotide-binding</keyword>
<dbReference type="GO" id="GO:0000166">
    <property type="term" value="F:nucleotide binding"/>
    <property type="evidence" value="ECO:0007669"/>
    <property type="project" value="UniProtKB-KW"/>
</dbReference>
<comment type="cofactor">
    <cofactor evidence="7">
        <name>Mn(2+)</name>
        <dbReference type="ChEBI" id="CHEBI:29035"/>
    </cofactor>
</comment>
<dbReference type="FunFam" id="3.30.428.10:FF:000011">
    <property type="entry name" value="Fragile histidine triad"/>
    <property type="match status" value="1"/>
</dbReference>
<dbReference type="STRING" id="478820.A0A196SC72"/>
<evidence type="ECO:0000256" key="2">
    <source>
        <dbReference type="ARBA" id="ARBA00022801"/>
    </source>
</evidence>
<evidence type="ECO:0000256" key="5">
    <source>
        <dbReference type="PIRSR" id="PIRSR639383-3"/>
    </source>
</evidence>
<organism evidence="9 10">
    <name type="scientific">Blastocystis sp. subtype 1 (strain ATCC 50177 / NandII)</name>
    <dbReference type="NCBI Taxonomy" id="478820"/>
    <lineage>
        <taxon>Eukaryota</taxon>
        <taxon>Sar</taxon>
        <taxon>Stramenopiles</taxon>
        <taxon>Bigyra</taxon>
        <taxon>Opalozoa</taxon>
        <taxon>Opalinata</taxon>
        <taxon>Blastocystidae</taxon>
        <taxon>Blastocystis</taxon>
    </lineage>
</organism>
<protein>
    <recommendedName>
        <fullName evidence="7">Bis(5'-adenosyl)-triphosphatase</fullName>
        <ecNumber evidence="7">3.6.1.29</ecNumber>
    </recommendedName>
</protein>
<dbReference type="InterPro" id="IPR036265">
    <property type="entry name" value="HIT-like_sf"/>
</dbReference>
<feature type="binding site" evidence="4">
    <location>
        <position position="87"/>
    </location>
    <ligand>
        <name>substrate</name>
    </ligand>
</feature>
<dbReference type="PANTHER" id="PTHR46243:SF1">
    <property type="entry name" value="BIS(5'-ADENOSYL)-TRIPHOSPHATASE"/>
    <property type="match status" value="1"/>
</dbReference>
<comment type="catalytic activity">
    <reaction evidence="7">
        <text>P(1),P(3)-bis(5'-adenosyl) triphosphate + H2O = AMP + ADP + 2 H(+)</text>
        <dbReference type="Rhea" id="RHEA:13893"/>
        <dbReference type="ChEBI" id="CHEBI:15377"/>
        <dbReference type="ChEBI" id="CHEBI:15378"/>
        <dbReference type="ChEBI" id="CHEBI:58529"/>
        <dbReference type="ChEBI" id="CHEBI:456215"/>
        <dbReference type="ChEBI" id="CHEBI:456216"/>
        <dbReference type="EC" id="3.6.1.29"/>
    </reaction>
</comment>
<reference evidence="9 10" key="1">
    <citation type="submission" date="2016-05" db="EMBL/GenBank/DDBJ databases">
        <title>Nuclear genome of Blastocystis sp. subtype 1 NandII.</title>
        <authorList>
            <person name="Gentekaki E."/>
            <person name="Curtis B."/>
            <person name="Stairs C."/>
            <person name="Eme L."/>
            <person name="Herman E."/>
            <person name="Klimes V."/>
            <person name="Arias M.C."/>
            <person name="Elias M."/>
            <person name="Hilliou F."/>
            <person name="Klute M."/>
            <person name="Malik S.-B."/>
            <person name="Pightling A."/>
            <person name="Rachubinski R."/>
            <person name="Salas D."/>
            <person name="Schlacht A."/>
            <person name="Suga H."/>
            <person name="Archibald J."/>
            <person name="Ball S.G."/>
            <person name="Clark G."/>
            <person name="Dacks J."/>
            <person name="Van Der Giezen M."/>
            <person name="Tsaousis A."/>
            <person name="Roger A."/>
        </authorList>
    </citation>
    <scope>NUCLEOTIDE SEQUENCE [LARGE SCALE GENOMIC DNA]</scope>
    <source>
        <strain evidence="10">ATCC 50177 / NandII</strain>
    </source>
</reference>
<sequence length="150" mass="16991">MEKEGYLPFGHISLPPYQVFYASSFSFCSVNLKPFVPGHILVIPRRNVPTLDLLTEEEAADLMLVTRKMIRFIKEYYHVNSVTVAIQDGPPAGQTIPDVHIHIMPREYGDFKENDVVYDMLDEADILPHSNGNLSASNPTRSAFRVARSR</sequence>
<dbReference type="Pfam" id="PF01230">
    <property type="entry name" value="HIT"/>
    <property type="match status" value="1"/>
</dbReference>
<dbReference type="SUPFAM" id="SSF54197">
    <property type="entry name" value="HIT-like"/>
    <property type="match status" value="1"/>
</dbReference>
<feature type="site" description="Important for induction of apoptosis" evidence="5">
    <location>
        <position position="118"/>
    </location>
</feature>
<dbReference type="PANTHER" id="PTHR46243">
    <property type="entry name" value="BIS(5'-ADENOSYL)-TRIPHOSPHATASE"/>
    <property type="match status" value="1"/>
</dbReference>
<dbReference type="GO" id="GO:0047710">
    <property type="term" value="F:bis(5'-adenosyl)-triphosphatase activity"/>
    <property type="evidence" value="ECO:0007669"/>
    <property type="project" value="UniProtKB-UniRule"/>
</dbReference>
<evidence type="ECO:0000259" key="8">
    <source>
        <dbReference type="PROSITE" id="PS51084"/>
    </source>
</evidence>
<comment type="caution">
    <text evidence="6">Lacks conserved residue(s) required for the propagation of feature annotation.</text>
</comment>
<dbReference type="OrthoDB" id="680339at2759"/>
<feature type="binding site" evidence="4">
    <location>
        <position position="31"/>
    </location>
    <ligand>
        <name>substrate</name>
    </ligand>
</feature>
<evidence type="ECO:0000256" key="6">
    <source>
        <dbReference type="PROSITE-ProRule" id="PRU00464"/>
    </source>
</evidence>
<evidence type="ECO:0000313" key="9">
    <source>
        <dbReference type="EMBL" id="OAO13926.1"/>
    </source>
</evidence>
<feature type="active site" description="Tele-AMP-histidine intermediate" evidence="3">
    <location>
        <position position="100"/>
    </location>
</feature>
<gene>
    <name evidence="9" type="ORF">AV274_4420</name>
</gene>
<dbReference type="Gene3D" id="3.30.428.10">
    <property type="entry name" value="HIT-like"/>
    <property type="match status" value="1"/>
</dbReference>
<keyword evidence="2 7" id="KW-0378">Hydrolase</keyword>
<proteinExistence type="predicted"/>
<dbReference type="InterPro" id="IPR011146">
    <property type="entry name" value="HIT-like"/>
</dbReference>
<comment type="caution">
    <text evidence="9">The sequence shown here is derived from an EMBL/GenBank/DDBJ whole genome shotgun (WGS) entry which is preliminary data.</text>
</comment>
<name>A0A196SC72_BLAHN</name>
<feature type="domain" description="HIT" evidence="8">
    <location>
        <begin position="5"/>
        <end position="113"/>
    </location>
</feature>
<dbReference type="EMBL" id="LXWW01000312">
    <property type="protein sequence ID" value="OAO13926.1"/>
    <property type="molecule type" value="Genomic_DNA"/>
</dbReference>
<keyword evidence="10" id="KW-1185">Reference proteome</keyword>